<dbReference type="EMBL" id="BGPR01002540">
    <property type="protein sequence ID" value="GBM75164.1"/>
    <property type="molecule type" value="Genomic_DNA"/>
</dbReference>
<gene>
    <name evidence="1" type="ORF">AVEN_110763_1</name>
</gene>
<dbReference type="AlphaFoldDB" id="A0A4Y2IBY6"/>
<dbReference type="OrthoDB" id="8069008at2759"/>
<keyword evidence="2" id="KW-1185">Reference proteome</keyword>
<sequence length="109" mass="12746">MSRDAGGTVGDENETTDYQLKNNDVSRIPVRRSERLKVKQMSTNLATNVPNSYLEDKNSADWQNWELAIKNELDSLNKDNVWEIIDKLTETKLLKSKWVYSLMIWKVNR</sequence>
<protein>
    <recommendedName>
        <fullName evidence="3">Retrovirus-related Pol polyprotein from transposon TNT 1-94</fullName>
    </recommendedName>
</protein>
<reference evidence="1 2" key="1">
    <citation type="journal article" date="2019" name="Sci. Rep.">
        <title>Orb-weaving spider Araneus ventricosus genome elucidates the spidroin gene catalogue.</title>
        <authorList>
            <person name="Kono N."/>
            <person name="Nakamura H."/>
            <person name="Ohtoshi R."/>
            <person name="Moran D.A.P."/>
            <person name="Shinohara A."/>
            <person name="Yoshida Y."/>
            <person name="Fujiwara M."/>
            <person name="Mori M."/>
            <person name="Tomita M."/>
            <person name="Arakawa K."/>
        </authorList>
    </citation>
    <scope>NUCLEOTIDE SEQUENCE [LARGE SCALE GENOMIC DNA]</scope>
</reference>
<evidence type="ECO:0008006" key="3">
    <source>
        <dbReference type="Google" id="ProtNLM"/>
    </source>
</evidence>
<dbReference type="Proteomes" id="UP000499080">
    <property type="component" value="Unassembled WGS sequence"/>
</dbReference>
<name>A0A4Y2IBY6_ARAVE</name>
<proteinExistence type="predicted"/>
<organism evidence="1 2">
    <name type="scientific">Araneus ventricosus</name>
    <name type="common">Orbweaver spider</name>
    <name type="synonym">Epeira ventricosa</name>
    <dbReference type="NCBI Taxonomy" id="182803"/>
    <lineage>
        <taxon>Eukaryota</taxon>
        <taxon>Metazoa</taxon>
        <taxon>Ecdysozoa</taxon>
        <taxon>Arthropoda</taxon>
        <taxon>Chelicerata</taxon>
        <taxon>Arachnida</taxon>
        <taxon>Araneae</taxon>
        <taxon>Araneomorphae</taxon>
        <taxon>Entelegynae</taxon>
        <taxon>Araneoidea</taxon>
        <taxon>Araneidae</taxon>
        <taxon>Araneus</taxon>
    </lineage>
</organism>
<evidence type="ECO:0000313" key="1">
    <source>
        <dbReference type="EMBL" id="GBM75164.1"/>
    </source>
</evidence>
<evidence type="ECO:0000313" key="2">
    <source>
        <dbReference type="Proteomes" id="UP000499080"/>
    </source>
</evidence>
<comment type="caution">
    <text evidence="1">The sequence shown here is derived from an EMBL/GenBank/DDBJ whole genome shotgun (WGS) entry which is preliminary data.</text>
</comment>
<accession>A0A4Y2IBY6</accession>